<protein>
    <recommendedName>
        <fullName evidence="4">DNA-binding protein</fullName>
    </recommendedName>
</protein>
<evidence type="ECO:0000313" key="3">
    <source>
        <dbReference type="Proteomes" id="UP001165136"/>
    </source>
</evidence>
<dbReference type="SUPFAM" id="SSF82607">
    <property type="entry name" value="YbaB-like"/>
    <property type="match status" value="1"/>
</dbReference>
<comment type="caution">
    <text evidence="2">The sequence shown here is derived from an EMBL/GenBank/DDBJ whole genome shotgun (WGS) entry which is preliminary data.</text>
</comment>
<feature type="region of interest" description="Disordered" evidence="1">
    <location>
        <begin position="113"/>
        <end position="139"/>
    </location>
</feature>
<dbReference type="Pfam" id="PF02575">
    <property type="entry name" value="YbaB_DNA_bd"/>
    <property type="match status" value="1"/>
</dbReference>
<organism evidence="2 3">
    <name type="scientific">Amycolatopsis taiwanensis</name>
    <dbReference type="NCBI Taxonomy" id="342230"/>
    <lineage>
        <taxon>Bacteria</taxon>
        <taxon>Bacillati</taxon>
        <taxon>Actinomycetota</taxon>
        <taxon>Actinomycetes</taxon>
        <taxon>Pseudonocardiales</taxon>
        <taxon>Pseudonocardiaceae</taxon>
        <taxon>Amycolatopsis</taxon>
    </lineage>
</organism>
<dbReference type="RefSeq" id="WP_285486295.1">
    <property type="nucleotide sequence ID" value="NZ_BSTI01000003.1"/>
</dbReference>
<proteinExistence type="predicted"/>
<gene>
    <name evidence="2" type="ORF">Atai01_14380</name>
</gene>
<sequence>MEISSEAVNPVFQDMLEQLKKITESLPKTRERMFEITGVAWSPDRMVKVVVGPRGQLVDLEIDPRVFRRPDATQLRATILDASSAAIRDVTGQLKELMEDQFPPEFTELRNQMQPERADAAEKSRLTDAQLYAERKEQR</sequence>
<evidence type="ECO:0000313" key="2">
    <source>
        <dbReference type="EMBL" id="GLY64819.1"/>
    </source>
</evidence>
<dbReference type="Gene3D" id="3.30.1310.10">
    <property type="entry name" value="Nucleoid-associated protein YbaB-like domain"/>
    <property type="match status" value="1"/>
</dbReference>
<dbReference type="InterPro" id="IPR004401">
    <property type="entry name" value="YbaB/EbfC"/>
</dbReference>
<dbReference type="Proteomes" id="UP001165136">
    <property type="component" value="Unassembled WGS sequence"/>
</dbReference>
<dbReference type="EMBL" id="BSTI01000003">
    <property type="protein sequence ID" value="GLY64819.1"/>
    <property type="molecule type" value="Genomic_DNA"/>
</dbReference>
<dbReference type="AlphaFoldDB" id="A0A9W6QVD1"/>
<feature type="compositionally biased region" description="Basic and acidic residues" evidence="1">
    <location>
        <begin position="116"/>
        <end position="126"/>
    </location>
</feature>
<reference evidence="2" key="1">
    <citation type="submission" date="2023-03" db="EMBL/GenBank/DDBJ databases">
        <title>Amycolatopsis taiwanensis NBRC 103393.</title>
        <authorList>
            <person name="Ichikawa N."/>
            <person name="Sato H."/>
            <person name="Tonouchi N."/>
        </authorList>
    </citation>
    <scope>NUCLEOTIDE SEQUENCE</scope>
    <source>
        <strain evidence="2">NBRC 103393</strain>
    </source>
</reference>
<keyword evidence="3" id="KW-1185">Reference proteome</keyword>
<evidence type="ECO:0008006" key="4">
    <source>
        <dbReference type="Google" id="ProtNLM"/>
    </source>
</evidence>
<dbReference type="GO" id="GO:0003677">
    <property type="term" value="F:DNA binding"/>
    <property type="evidence" value="ECO:0007669"/>
    <property type="project" value="InterPro"/>
</dbReference>
<name>A0A9W6QVD1_9PSEU</name>
<accession>A0A9W6QVD1</accession>
<evidence type="ECO:0000256" key="1">
    <source>
        <dbReference type="SAM" id="MobiDB-lite"/>
    </source>
</evidence>
<dbReference type="InterPro" id="IPR036894">
    <property type="entry name" value="YbaB-like_sf"/>
</dbReference>